<proteinExistence type="predicted"/>
<dbReference type="AlphaFoldDB" id="A0A6P2H4A1"/>
<evidence type="ECO:0000313" key="1">
    <source>
        <dbReference type="EMBL" id="VWC06506.1"/>
    </source>
</evidence>
<accession>A0A6P2H4A1</accession>
<dbReference type="Proteomes" id="UP000494174">
    <property type="component" value="Unassembled WGS sequence"/>
</dbReference>
<dbReference type="EMBL" id="CABVPU010000022">
    <property type="protein sequence ID" value="VWC06506.1"/>
    <property type="molecule type" value="Genomic_DNA"/>
</dbReference>
<protein>
    <submittedName>
        <fullName evidence="1">Uncharacterized protein</fullName>
    </submittedName>
</protein>
<sequence length="161" mass="17760">MTFTPQTRKHLGYDDQAQNWLDETIGNVVLDRPVSNPSYTKTDGDNNGSLKHYVPYNWIMKNIADNYVIGVTRRQAVANVSGLLRRIGRPALGLPTDPADFDTSIRDSVYAICDWEENLFKSASSGDARGTRLDVPNDPGVLARVGQARASLGDLANRPLQ</sequence>
<organism evidence="1 2">
    <name type="scientific">Burkholderia lata (strain ATCC 17760 / DSM 23089 / LMG 22485 / NCIMB 9086 / R18194 / 383)</name>
    <dbReference type="NCBI Taxonomy" id="482957"/>
    <lineage>
        <taxon>Bacteria</taxon>
        <taxon>Pseudomonadati</taxon>
        <taxon>Pseudomonadota</taxon>
        <taxon>Betaproteobacteria</taxon>
        <taxon>Burkholderiales</taxon>
        <taxon>Burkholderiaceae</taxon>
        <taxon>Burkholderia</taxon>
        <taxon>Burkholderia cepacia complex</taxon>
    </lineage>
</organism>
<reference evidence="1 2" key="1">
    <citation type="submission" date="2019-09" db="EMBL/GenBank/DDBJ databases">
        <authorList>
            <person name="Depoorter E."/>
        </authorList>
    </citation>
    <scope>NUCLEOTIDE SEQUENCE [LARGE SCALE GENOMIC DNA]</scope>
    <source>
        <strain evidence="1">R-15945</strain>
    </source>
</reference>
<evidence type="ECO:0000313" key="2">
    <source>
        <dbReference type="Proteomes" id="UP000494174"/>
    </source>
</evidence>
<dbReference type="RefSeq" id="WP_174911187.1">
    <property type="nucleotide sequence ID" value="NZ_CABVPU010000022.1"/>
</dbReference>
<gene>
    <name evidence="1" type="ORF">BLA15945_05172</name>
</gene>
<name>A0A6P2H4A1_BURL3</name>